<accession>A0A9D4EJQ4</accession>
<name>A0A9D4EJQ4_DREPO</name>
<dbReference type="AlphaFoldDB" id="A0A9D4EJQ4"/>
<dbReference type="Proteomes" id="UP000828390">
    <property type="component" value="Unassembled WGS sequence"/>
</dbReference>
<evidence type="ECO:0000313" key="1">
    <source>
        <dbReference type="EMBL" id="KAH3780554.1"/>
    </source>
</evidence>
<dbReference type="EMBL" id="JAIWYP010000008">
    <property type="protein sequence ID" value="KAH3780554.1"/>
    <property type="molecule type" value="Genomic_DNA"/>
</dbReference>
<protein>
    <submittedName>
        <fullName evidence="1">Uncharacterized protein</fullName>
    </submittedName>
</protein>
<sequence>MRSFPSQRLHNVVTRSVPQHSYLITLLVSLKFGRILNYSWNFQQSCVVAESRSTGRIRNLSGMVTTNQIHIMQ</sequence>
<gene>
    <name evidence="1" type="ORF">DPMN_158371</name>
</gene>
<evidence type="ECO:0000313" key="2">
    <source>
        <dbReference type="Proteomes" id="UP000828390"/>
    </source>
</evidence>
<reference evidence="1" key="2">
    <citation type="submission" date="2020-11" db="EMBL/GenBank/DDBJ databases">
        <authorList>
            <person name="McCartney M.A."/>
            <person name="Auch B."/>
            <person name="Kono T."/>
            <person name="Mallez S."/>
            <person name="Becker A."/>
            <person name="Gohl D.M."/>
            <person name="Silverstein K.A.T."/>
            <person name="Koren S."/>
            <person name="Bechman K.B."/>
            <person name="Herman A."/>
            <person name="Abrahante J.E."/>
            <person name="Garbe J."/>
        </authorList>
    </citation>
    <scope>NUCLEOTIDE SEQUENCE</scope>
    <source>
        <strain evidence="1">Duluth1</strain>
        <tissue evidence="1">Whole animal</tissue>
    </source>
</reference>
<proteinExistence type="predicted"/>
<organism evidence="1 2">
    <name type="scientific">Dreissena polymorpha</name>
    <name type="common">Zebra mussel</name>
    <name type="synonym">Mytilus polymorpha</name>
    <dbReference type="NCBI Taxonomy" id="45954"/>
    <lineage>
        <taxon>Eukaryota</taxon>
        <taxon>Metazoa</taxon>
        <taxon>Spiralia</taxon>
        <taxon>Lophotrochozoa</taxon>
        <taxon>Mollusca</taxon>
        <taxon>Bivalvia</taxon>
        <taxon>Autobranchia</taxon>
        <taxon>Heteroconchia</taxon>
        <taxon>Euheterodonta</taxon>
        <taxon>Imparidentia</taxon>
        <taxon>Neoheterodontei</taxon>
        <taxon>Myida</taxon>
        <taxon>Dreissenoidea</taxon>
        <taxon>Dreissenidae</taxon>
        <taxon>Dreissena</taxon>
    </lineage>
</organism>
<comment type="caution">
    <text evidence="1">The sequence shown here is derived from an EMBL/GenBank/DDBJ whole genome shotgun (WGS) entry which is preliminary data.</text>
</comment>
<reference evidence="1" key="1">
    <citation type="journal article" date="2019" name="bioRxiv">
        <title>The Genome of the Zebra Mussel, Dreissena polymorpha: A Resource for Invasive Species Research.</title>
        <authorList>
            <person name="McCartney M.A."/>
            <person name="Auch B."/>
            <person name="Kono T."/>
            <person name="Mallez S."/>
            <person name="Zhang Y."/>
            <person name="Obille A."/>
            <person name="Becker A."/>
            <person name="Abrahante J.E."/>
            <person name="Garbe J."/>
            <person name="Badalamenti J.P."/>
            <person name="Herman A."/>
            <person name="Mangelson H."/>
            <person name="Liachko I."/>
            <person name="Sullivan S."/>
            <person name="Sone E.D."/>
            <person name="Koren S."/>
            <person name="Silverstein K.A.T."/>
            <person name="Beckman K.B."/>
            <person name="Gohl D.M."/>
        </authorList>
    </citation>
    <scope>NUCLEOTIDE SEQUENCE</scope>
    <source>
        <strain evidence="1">Duluth1</strain>
        <tissue evidence="1">Whole animal</tissue>
    </source>
</reference>
<keyword evidence="2" id="KW-1185">Reference proteome</keyword>